<sequence>MAKQTKEQLLKRQFLDPKNYPYGFSRSGDFSIAESQALSRYGCLIAALVDGHLAPETEEDEGYIAAARGDREPQSAAEKAWCKYQKRINRPKMGSIYGTKSRGMGDNEDMGEDSDVEIELDD</sequence>
<accession>A0ABN0X8V8</accession>
<dbReference type="Pfam" id="PF04219">
    <property type="entry name" value="DUF413"/>
    <property type="match status" value="1"/>
</dbReference>
<feature type="compositionally biased region" description="Acidic residues" evidence="3">
    <location>
        <begin position="106"/>
        <end position="122"/>
    </location>
</feature>
<dbReference type="InterPro" id="IPR007335">
    <property type="entry name" value="DUF413"/>
</dbReference>
<name>A0ABN0X8V8_9ALTE</name>
<dbReference type="RefSeq" id="WP_102794665.1">
    <property type="nucleotide sequence ID" value="NZ_BAAAEI010000012.1"/>
</dbReference>
<reference evidence="4 5" key="1">
    <citation type="journal article" date="2019" name="Int. J. Syst. Evol. Microbiol.">
        <title>The Global Catalogue of Microorganisms (GCM) 10K type strain sequencing project: providing services to taxonomists for standard genome sequencing and annotation.</title>
        <authorList>
            <consortium name="The Broad Institute Genomics Platform"/>
            <consortium name="The Broad Institute Genome Sequencing Center for Infectious Disease"/>
            <person name="Wu L."/>
            <person name="Ma J."/>
        </authorList>
    </citation>
    <scope>NUCLEOTIDE SEQUENCE [LARGE SCALE GENOMIC DNA]</scope>
    <source>
        <strain evidence="4 5">JCM 13378</strain>
    </source>
</reference>
<dbReference type="Proteomes" id="UP001501757">
    <property type="component" value="Unassembled WGS sequence"/>
</dbReference>
<comment type="caution">
    <text evidence="4">The sequence shown here is derived from an EMBL/GenBank/DDBJ whole genome shotgun (WGS) entry which is preliminary data.</text>
</comment>
<gene>
    <name evidence="4" type="primary">maoP</name>
    <name evidence="4" type="ORF">GCM10009092_22940</name>
</gene>
<evidence type="ECO:0000256" key="3">
    <source>
        <dbReference type="SAM" id="MobiDB-lite"/>
    </source>
</evidence>
<keyword evidence="5" id="KW-1185">Reference proteome</keyword>
<comment type="similarity">
    <text evidence="1">Belongs to the MaoP family.</text>
</comment>
<feature type="region of interest" description="Disordered" evidence="3">
    <location>
        <begin position="93"/>
        <end position="122"/>
    </location>
</feature>
<organism evidence="4 5">
    <name type="scientific">Bowmanella denitrificans</name>
    <dbReference type="NCBI Taxonomy" id="366582"/>
    <lineage>
        <taxon>Bacteria</taxon>
        <taxon>Pseudomonadati</taxon>
        <taxon>Pseudomonadota</taxon>
        <taxon>Gammaproteobacteria</taxon>
        <taxon>Alteromonadales</taxon>
        <taxon>Alteromonadaceae</taxon>
        <taxon>Bowmanella</taxon>
    </lineage>
</organism>
<proteinExistence type="inferred from homology"/>
<evidence type="ECO:0000256" key="2">
    <source>
        <dbReference type="ARBA" id="ARBA00093628"/>
    </source>
</evidence>
<protein>
    <recommendedName>
        <fullName evidence="2">Macrodomain Ori protein</fullName>
    </recommendedName>
</protein>
<evidence type="ECO:0000313" key="5">
    <source>
        <dbReference type="Proteomes" id="UP001501757"/>
    </source>
</evidence>
<dbReference type="EMBL" id="BAAAEI010000012">
    <property type="protein sequence ID" value="GAA0358157.1"/>
    <property type="molecule type" value="Genomic_DNA"/>
</dbReference>
<evidence type="ECO:0000313" key="4">
    <source>
        <dbReference type="EMBL" id="GAA0358157.1"/>
    </source>
</evidence>
<evidence type="ECO:0000256" key="1">
    <source>
        <dbReference type="ARBA" id="ARBA00093464"/>
    </source>
</evidence>